<name>A0A288QNJ4_STELY</name>
<evidence type="ECO:0000313" key="2">
    <source>
        <dbReference type="EMBL" id="AOS52863.1"/>
    </source>
</evidence>
<feature type="region of interest" description="Disordered" evidence="1">
    <location>
        <begin position="29"/>
        <end position="56"/>
    </location>
</feature>
<organism evidence="2">
    <name type="scientific">Stemphylium lycopersici</name>
    <name type="common">Tomato gray leaf spot disease fungus</name>
    <name type="synonym">Thyrospora lycopersici</name>
    <dbReference type="NCBI Taxonomy" id="183478"/>
    <lineage>
        <taxon>Eukaryota</taxon>
        <taxon>Fungi</taxon>
        <taxon>Dikarya</taxon>
        <taxon>Ascomycota</taxon>
        <taxon>Pezizomycotina</taxon>
        <taxon>Dothideomycetes</taxon>
        <taxon>Pleosporomycetidae</taxon>
        <taxon>Pleosporales</taxon>
        <taxon>Pleosporineae</taxon>
        <taxon>Pleosporaceae</taxon>
        <taxon>Stemphylium</taxon>
    </lineage>
</organism>
<sequence length="185" mass="20319">MLTDSTVINADLTSMRSNVFLSSAGSNPNISAGQVPDPSAGQVPNPSAGQVPDPSVGTVPVQQHVEGAYPYKNENGEIQPGIFTNPQAWEGFKSNSYNTYNINDGKVDYCDARGENHGWNPRNIWNHEKNCEPCYNCKKLIDLKYHKCDACCRAICGNCDYMFNKHATFTFTNSSVGTSGFPKLR</sequence>
<gene>
    <name evidence="2" type="primary">orf185</name>
</gene>
<proteinExistence type="predicted"/>
<keyword evidence="2" id="KW-0496">Mitochondrion</keyword>
<protein>
    <submittedName>
        <fullName evidence="2">Uncharacterized protein</fullName>
    </submittedName>
</protein>
<dbReference type="AlphaFoldDB" id="A0A288QNJ4"/>
<reference evidence="2" key="1">
    <citation type="journal article" date="2017" name="PLoS ONE">
        <title>The mitochondrial genome of the plant-pathogenic fungus Stemphylium lycopersici uncovers a dynamic structure due to repetitive and mobile elements.</title>
        <authorList>
            <person name="Franco M.E.E."/>
            <person name="Lopez S.M.Y."/>
            <person name="Medina R."/>
            <person name="Lucentini C.G."/>
            <person name="Troncozo M.I."/>
            <person name="Pastorino G.N."/>
            <person name="Saparrat M.C.N."/>
            <person name="Balatti P.A."/>
        </authorList>
    </citation>
    <scope>NUCLEOTIDE SEQUENCE</scope>
    <source>
        <strain evidence="2">CIDEFI-216</strain>
    </source>
</reference>
<dbReference type="RefSeq" id="YP_009433981.1">
    <property type="nucleotide sequence ID" value="NC_036039.1"/>
</dbReference>
<geneLocation type="mitochondrion" evidence="2"/>
<accession>A0A288QNJ4</accession>
<evidence type="ECO:0000256" key="1">
    <source>
        <dbReference type="SAM" id="MobiDB-lite"/>
    </source>
</evidence>
<dbReference type="EMBL" id="KX453765">
    <property type="protein sequence ID" value="AOS52863.1"/>
    <property type="molecule type" value="Genomic_DNA"/>
</dbReference>
<dbReference type="GeneID" id="34724920"/>